<evidence type="ECO:0000259" key="2">
    <source>
        <dbReference type="Pfam" id="PF00144"/>
    </source>
</evidence>
<dbReference type="Proteomes" id="UP000037923">
    <property type="component" value="Unassembled WGS sequence"/>
</dbReference>
<name>A0A0N0DZB7_LEPPY</name>
<dbReference type="OrthoDB" id="276262at2759"/>
<organism evidence="3 4">
    <name type="scientific">Leptomonas pyrrhocoris</name>
    <name type="common">Firebug parasite</name>
    <dbReference type="NCBI Taxonomy" id="157538"/>
    <lineage>
        <taxon>Eukaryota</taxon>
        <taxon>Discoba</taxon>
        <taxon>Euglenozoa</taxon>
        <taxon>Kinetoplastea</taxon>
        <taxon>Metakinetoplastina</taxon>
        <taxon>Trypanosomatida</taxon>
        <taxon>Trypanosomatidae</taxon>
        <taxon>Leishmaniinae</taxon>
        <taxon>Leptomonas</taxon>
    </lineage>
</organism>
<protein>
    <recommendedName>
        <fullName evidence="2">Beta-lactamase-related domain-containing protein</fullName>
    </recommendedName>
</protein>
<dbReference type="RefSeq" id="XP_015663530.1">
    <property type="nucleotide sequence ID" value="XM_015798010.1"/>
</dbReference>
<evidence type="ECO:0000313" key="3">
    <source>
        <dbReference type="EMBL" id="KPA85091.1"/>
    </source>
</evidence>
<feature type="domain" description="Beta-lactamase-related" evidence="2">
    <location>
        <begin position="128"/>
        <end position="376"/>
    </location>
</feature>
<dbReference type="Gene3D" id="3.40.710.10">
    <property type="entry name" value="DD-peptidase/beta-lactamase superfamily"/>
    <property type="match status" value="1"/>
</dbReference>
<evidence type="ECO:0000313" key="4">
    <source>
        <dbReference type="Proteomes" id="UP000037923"/>
    </source>
</evidence>
<reference evidence="3 4" key="1">
    <citation type="submission" date="2015-07" db="EMBL/GenBank/DDBJ databases">
        <title>High-quality genome of monoxenous trypanosomatid Leptomonas pyrrhocoris.</title>
        <authorList>
            <person name="Flegontov P."/>
            <person name="Butenko A."/>
            <person name="Firsov S."/>
            <person name="Vlcek C."/>
            <person name="Logacheva M.D."/>
            <person name="Field M."/>
            <person name="Filatov D."/>
            <person name="Flegontova O."/>
            <person name="Gerasimov E."/>
            <person name="Jackson A.P."/>
            <person name="Kelly S."/>
            <person name="Opperdoes F."/>
            <person name="O'Reilly A."/>
            <person name="Votypka J."/>
            <person name="Yurchenko V."/>
            <person name="Lukes J."/>
        </authorList>
    </citation>
    <scope>NUCLEOTIDE SEQUENCE [LARGE SCALE GENOMIC DNA]</scope>
    <source>
        <strain evidence="3">H10</strain>
    </source>
</reference>
<feature type="region of interest" description="Disordered" evidence="1">
    <location>
        <begin position="1"/>
        <end position="39"/>
    </location>
</feature>
<evidence type="ECO:0000256" key="1">
    <source>
        <dbReference type="SAM" id="MobiDB-lite"/>
    </source>
</evidence>
<dbReference type="GeneID" id="26901792"/>
<feature type="compositionally biased region" description="Basic and acidic residues" evidence="1">
    <location>
        <begin position="1"/>
        <end position="15"/>
    </location>
</feature>
<dbReference type="EMBL" id="LGTL01000002">
    <property type="protein sequence ID" value="KPA85091.1"/>
    <property type="molecule type" value="Genomic_DNA"/>
</dbReference>
<dbReference type="AlphaFoldDB" id="A0A0N0DZB7"/>
<gene>
    <name evidence="3" type="ORF">ABB37_01497</name>
</gene>
<dbReference type="SUPFAM" id="SSF56601">
    <property type="entry name" value="beta-lactamase/transpeptidase-like"/>
    <property type="match status" value="1"/>
</dbReference>
<dbReference type="InterPro" id="IPR012338">
    <property type="entry name" value="Beta-lactam/transpept-like"/>
</dbReference>
<proteinExistence type="predicted"/>
<dbReference type="VEuPathDB" id="TriTrypDB:LpyrH10_02_4710"/>
<accession>A0A0N0DZB7</accession>
<dbReference type="InterPro" id="IPR001466">
    <property type="entry name" value="Beta-lactam-related"/>
</dbReference>
<dbReference type="OMA" id="HKGKPFC"/>
<keyword evidence="4" id="KW-1185">Reference proteome</keyword>
<dbReference type="Pfam" id="PF00144">
    <property type="entry name" value="Beta-lactamase"/>
    <property type="match status" value="1"/>
</dbReference>
<sequence length="522" mass="57923">MSKPEKATRQGHTDTESPADETAVPMPAGPPPKLRIDFPPVRSADEMAKKQRAAVKQEEIRDDMENDIPPVIRSVLELSHLMMSGHSRWLRGSPGYQGGLSHKGKPFCFASGYRDSLRPLDIEDKGNHMKLKDPLVYGTLSLPITAAYLCDLHGRGIFDLQRPIVEYLPELQGKLSEEVTARSILSFTHGVEDADLLKDAGVHPWRSFCSPSLCVSTHTHLYEPINRFLAGGRTASSATAPALTGQRQRANLVQYVCSSRRITHNFCRSLRRARVSHSSVALLLAAVETQLKGRSFEEEMKSGFFEKAQSYGAGYGVPTLWKNPNELFYQPTGQALQHVKFRQPVPINSPLNCGPAVFNGSLNLYAPCEDYGKLLLLSLDTIMDAREILGVPAQAGSSPYYDFGVRYIPSKKELQLTKSLLTPLDAIPAASSFHYNCEQDLGCFGIASCGTRSARVFANNLSRMIHHLFVKHVLAKGLDPLKQVDLDNPTEQVEASDGEIQKVLKKQKFTSYFKKFDAHTRL</sequence>
<comment type="caution">
    <text evidence="3">The sequence shown here is derived from an EMBL/GenBank/DDBJ whole genome shotgun (WGS) entry which is preliminary data.</text>
</comment>